<keyword evidence="2" id="KW-1185">Reference proteome</keyword>
<dbReference type="EMBL" id="JYDP01000150">
    <property type="protein sequence ID" value="KRZ04939.1"/>
    <property type="molecule type" value="Genomic_DNA"/>
</dbReference>
<feature type="non-terminal residue" evidence="1">
    <location>
        <position position="60"/>
    </location>
</feature>
<reference evidence="1 2" key="1">
    <citation type="submission" date="2015-01" db="EMBL/GenBank/DDBJ databases">
        <title>Evolution of Trichinella species and genotypes.</title>
        <authorList>
            <person name="Korhonen P.K."/>
            <person name="Edoardo P."/>
            <person name="Giuseppe L.R."/>
            <person name="Gasser R.B."/>
        </authorList>
    </citation>
    <scope>NUCLEOTIDE SEQUENCE [LARGE SCALE GENOMIC DNA]</scope>
    <source>
        <strain evidence="1">ISS1029</strain>
    </source>
</reference>
<proteinExistence type="predicted"/>
<accession>A0A0V1H351</accession>
<gene>
    <name evidence="1" type="ORF">T11_10983</name>
</gene>
<name>A0A0V1H351_9BILA</name>
<comment type="caution">
    <text evidence="1">The sequence shown here is derived from an EMBL/GenBank/DDBJ whole genome shotgun (WGS) entry which is preliminary data.</text>
</comment>
<sequence>LSNFPMYSDGQSANFTPLCNLSICNASLKQKFPNFSSKMRNHEWTCSHIPRLRISRDITE</sequence>
<dbReference type="AlphaFoldDB" id="A0A0V1H351"/>
<protein>
    <submittedName>
        <fullName evidence="1">Uncharacterized protein</fullName>
    </submittedName>
</protein>
<feature type="non-terminal residue" evidence="1">
    <location>
        <position position="1"/>
    </location>
</feature>
<dbReference type="Proteomes" id="UP000055024">
    <property type="component" value="Unassembled WGS sequence"/>
</dbReference>
<organism evidence="1 2">
    <name type="scientific">Trichinella zimbabwensis</name>
    <dbReference type="NCBI Taxonomy" id="268475"/>
    <lineage>
        <taxon>Eukaryota</taxon>
        <taxon>Metazoa</taxon>
        <taxon>Ecdysozoa</taxon>
        <taxon>Nematoda</taxon>
        <taxon>Enoplea</taxon>
        <taxon>Dorylaimia</taxon>
        <taxon>Trichinellida</taxon>
        <taxon>Trichinellidae</taxon>
        <taxon>Trichinella</taxon>
    </lineage>
</organism>
<evidence type="ECO:0000313" key="1">
    <source>
        <dbReference type="EMBL" id="KRZ04939.1"/>
    </source>
</evidence>
<evidence type="ECO:0000313" key="2">
    <source>
        <dbReference type="Proteomes" id="UP000055024"/>
    </source>
</evidence>